<comment type="subunit">
    <text evidence="9">The Tat system comprises two distinct complexes: a TatABC complex, containing multiple copies of TatA, TatB and TatC subunits, and a separate TatA complex, containing only TatA subunits. Substrates initially bind to the TatABC complex, which probably triggers association of the separate TatA complex to form the active translocon.</text>
</comment>
<dbReference type="GO" id="GO:0008320">
    <property type="term" value="F:protein transmembrane transporter activity"/>
    <property type="evidence" value="ECO:0007669"/>
    <property type="project" value="UniProtKB-UniRule"/>
</dbReference>
<accession>A0A432YPD1</accession>
<keyword evidence="6 9" id="KW-1133">Transmembrane helix</keyword>
<protein>
    <recommendedName>
        <fullName evidence="9">Sec-independent protein translocase protein TatA</fullName>
    </recommendedName>
</protein>
<dbReference type="Proteomes" id="UP000288361">
    <property type="component" value="Unassembled WGS sequence"/>
</dbReference>
<evidence type="ECO:0000256" key="4">
    <source>
        <dbReference type="ARBA" id="ARBA00022692"/>
    </source>
</evidence>
<comment type="caution">
    <text evidence="11">The sequence shown here is derived from an EMBL/GenBank/DDBJ whole genome shotgun (WGS) entry which is preliminary data.</text>
</comment>
<dbReference type="GO" id="GO:0033281">
    <property type="term" value="C:TAT protein transport complex"/>
    <property type="evidence" value="ECO:0007669"/>
    <property type="project" value="UniProtKB-UniRule"/>
</dbReference>
<evidence type="ECO:0000313" key="12">
    <source>
        <dbReference type="Proteomes" id="UP000288361"/>
    </source>
</evidence>
<dbReference type="NCBIfam" id="NF002813">
    <property type="entry name" value="PRK02958.1"/>
    <property type="match status" value="1"/>
</dbReference>
<organism evidence="11 12">
    <name type="scientific">Idiomarina piscisalsi</name>
    <dbReference type="NCBI Taxonomy" id="1096243"/>
    <lineage>
        <taxon>Bacteria</taxon>
        <taxon>Pseudomonadati</taxon>
        <taxon>Pseudomonadota</taxon>
        <taxon>Gammaproteobacteria</taxon>
        <taxon>Alteromonadales</taxon>
        <taxon>Idiomarinaceae</taxon>
        <taxon>Idiomarina</taxon>
    </lineage>
</organism>
<evidence type="ECO:0000256" key="2">
    <source>
        <dbReference type="ARBA" id="ARBA00022448"/>
    </source>
</evidence>
<evidence type="ECO:0000256" key="1">
    <source>
        <dbReference type="ARBA" id="ARBA00004162"/>
    </source>
</evidence>
<keyword evidence="8 9" id="KW-0472">Membrane</keyword>
<feature type="region of interest" description="Disordered" evidence="10">
    <location>
        <begin position="29"/>
        <end position="74"/>
    </location>
</feature>
<comment type="subcellular location">
    <subcellularLocation>
        <location evidence="1 9">Cell membrane</location>
        <topology evidence="1 9">Single-pass membrane protein</topology>
    </subcellularLocation>
</comment>
<reference evidence="11 12" key="1">
    <citation type="journal article" date="2011" name="Front. Microbiol.">
        <title>Genomic signatures of strain selection and enhancement in Bacillus atrophaeus var. globigii, a historical biowarfare simulant.</title>
        <authorList>
            <person name="Gibbons H.S."/>
            <person name="Broomall S.M."/>
            <person name="McNew L.A."/>
            <person name="Daligault H."/>
            <person name="Chapman C."/>
            <person name="Bruce D."/>
            <person name="Karavis M."/>
            <person name="Krepps M."/>
            <person name="McGregor P.A."/>
            <person name="Hong C."/>
            <person name="Park K.H."/>
            <person name="Akmal A."/>
            <person name="Feldman A."/>
            <person name="Lin J.S."/>
            <person name="Chang W.E."/>
            <person name="Higgs B.W."/>
            <person name="Demirev P."/>
            <person name="Lindquist J."/>
            <person name="Liem A."/>
            <person name="Fochler E."/>
            <person name="Read T.D."/>
            <person name="Tapia R."/>
            <person name="Johnson S."/>
            <person name="Bishop-Lilly K.A."/>
            <person name="Detter C."/>
            <person name="Han C."/>
            <person name="Sozhamannan S."/>
            <person name="Rosenzweig C.N."/>
            <person name="Skowronski E.W."/>
        </authorList>
    </citation>
    <scope>NUCLEOTIDE SEQUENCE [LARGE SCALE GENOMIC DNA]</scope>
    <source>
        <strain evidence="11 12">TPS4-2</strain>
    </source>
</reference>
<dbReference type="InterPro" id="IPR003369">
    <property type="entry name" value="TatA/B/E"/>
</dbReference>
<dbReference type="Pfam" id="PF02416">
    <property type="entry name" value="TatA_B_E"/>
    <property type="match status" value="1"/>
</dbReference>
<sequence length="74" mass="8251">MGISPWQLLILLVIVVLLFGTKRLRNMGSDLGNAVKGFKKSMNDEADDKDSKDKKKESLQDKEQHDDSDTSGKS</sequence>
<evidence type="ECO:0000313" key="11">
    <source>
        <dbReference type="EMBL" id="RUO62752.1"/>
    </source>
</evidence>
<keyword evidence="5 9" id="KW-0653">Protein transport</keyword>
<feature type="transmembrane region" description="Helical" evidence="9">
    <location>
        <begin position="6"/>
        <end position="24"/>
    </location>
</feature>
<proteinExistence type="inferred from homology"/>
<dbReference type="Gene3D" id="1.20.5.3310">
    <property type="match status" value="1"/>
</dbReference>
<dbReference type="PANTHER" id="PTHR42982:SF1">
    <property type="entry name" value="SEC-INDEPENDENT PROTEIN TRANSLOCASE PROTEIN TATA"/>
    <property type="match status" value="1"/>
</dbReference>
<dbReference type="AlphaFoldDB" id="A0A432YPD1"/>
<name>A0A432YPD1_9GAMM</name>
<evidence type="ECO:0000256" key="7">
    <source>
        <dbReference type="ARBA" id="ARBA00023010"/>
    </source>
</evidence>
<evidence type="ECO:0000256" key="10">
    <source>
        <dbReference type="SAM" id="MobiDB-lite"/>
    </source>
</evidence>
<dbReference type="InterPro" id="IPR006312">
    <property type="entry name" value="TatA/E"/>
</dbReference>
<evidence type="ECO:0000256" key="6">
    <source>
        <dbReference type="ARBA" id="ARBA00022989"/>
    </source>
</evidence>
<comment type="function">
    <text evidence="9">Part of the twin-arginine translocation (Tat) system that transports large folded proteins containing a characteristic twin-arginine motif in their signal peptide across membranes. TatA could form the protein-conducting channel of the Tat system.</text>
</comment>
<keyword evidence="7 9" id="KW-0811">Translocation</keyword>
<keyword evidence="4 9" id="KW-0812">Transmembrane</keyword>
<evidence type="ECO:0000256" key="3">
    <source>
        <dbReference type="ARBA" id="ARBA00022475"/>
    </source>
</evidence>
<dbReference type="NCBIfam" id="TIGR01411">
    <property type="entry name" value="tatAE"/>
    <property type="match status" value="1"/>
</dbReference>
<dbReference type="EMBL" id="PIQA01000011">
    <property type="protein sequence ID" value="RUO62752.1"/>
    <property type="molecule type" value="Genomic_DNA"/>
</dbReference>
<feature type="compositionally biased region" description="Basic and acidic residues" evidence="10">
    <location>
        <begin position="49"/>
        <end position="74"/>
    </location>
</feature>
<dbReference type="GO" id="GO:0043953">
    <property type="term" value="P:protein transport by the Tat complex"/>
    <property type="evidence" value="ECO:0007669"/>
    <property type="project" value="UniProtKB-UniRule"/>
</dbReference>
<comment type="similarity">
    <text evidence="9">Belongs to the TatA/E family.</text>
</comment>
<dbReference type="RefSeq" id="WP_058578461.1">
    <property type="nucleotide sequence ID" value="NZ_JBHUMT010000004.1"/>
</dbReference>
<dbReference type="HAMAP" id="MF_00236">
    <property type="entry name" value="TatA_E"/>
    <property type="match status" value="1"/>
</dbReference>
<keyword evidence="2 9" id="KW-0813">Transport</keyword>
<evidence type="ECO:0000256" key="5">
    <source>
        <dbReference type="ARBA" id="ARBA00022927"/>
    </source>
</evidence>
<evidence type="ECO:0000256" key="9">
    <source>
        <dbReference type="HAMAP-Rule" id="MF_00236"/>
    </source>
</evidence>
<gene>
    <name evidence="9" type="primary">tatA</name>
    <name evidence="11" type="ORF">CWI73_09800</name>
</gene>
<keyword evidence="3 9" id="KW-1003">Cell membrane</keyword>
<dbReference type="PANTHER" id="PTHR42982">
    <property type="entry name" value="SEC-INDEPENDENT PROTEIN TRANSLOCASE PROTEIN TATA"/>
    <property type="match status" value="1"/>
</dbReference>
<evidence type="ECO:0000256" key="8">
    <source>
        <dbReference type="ARBA" id="ARBA00023136"/>
    </source>
</evidence>